<keyword evidence="1" id="KW-0812">Transmembrane</keyword>
<name>A0ABV0NBE1_9TELE</name>
<evidence type="ECO:0000256" key="1">
    <source>
        <dbReference type="SAM" id="Phobius"/>
    </source>
</evidence>
<keyword evidence="1" id="KW-0472">Membrane</keyword>
<evidence type="ECO:0000313" key="2">
    <source>
        <dbReference type="EMBL" id="MEQ2168712.1"/>
    </source>
</evidence>
<evidence type="ECO:0000313" key="3">
    <source>
        <dbReference type="Proteomes" id="UP001476798"/>
    </source>
</evidence>
<dbReference type="Proteomes" id="UP001476798">
    <property type="component" value="Unassembled WGS sequence"/>
</dbReference>
<feature type="transmembrane region" description="Helical" evidence="1">
    <location>
        <begin position="70"/>
        <end position="90"/>
    </location>
</feature>
<protein>
    <submittedName>
        <fullName evidence="2">Uncharacterized protein</fullName>
    </submittedName>
</protein>
<reference evidence="2 3" key="1">
    <citation type="submission" date="2021-06" db="EMBL/GenBank/DDBJ databases">
        <authorList>
            <person name="Palmer J.M."/>
        </authorList>
    </citation>
    <scope>NUCLEOTIDE SEQUENCE [LARGE SCALE GENOMIC DNA]</scope>
    <source>
        <strain evidence="2 3">GA_2019</strain>
        <tissue evidence="2">Muscle</tissue>
    </source>
</reference>
<comment type="caution">
    <text evidence="2">The sequence shown here is derived from an EMBL/GenBank/DDBJ whole genome shotgun (WGS) entry which is preliminary data.</text>
</comment>
<gene>
    <name evidence="2" type="ORF">GOODEAATRI_017645</name>
</gene>
<sequence length="102" mass="12155">MTKVHCSLEIFIFSRKGFTESEETVWLMPGFCKAHDIQILTVGMLLSEACFICQRLHIEKFRFKTRCSHVFWVCIHSIYLRYNIVMLMMVQIRGCLQEINKF</sequence>
<dbReference type="EMBL" id="JAHRIO010031435">
    <property type="protein sequence ID" value="MEQ2168712.1"/>
    <property type="molecule type" value="Genomic_DNA"/>
</dbReference>
<organism evidence="2 3">
    <name type="scientific">Goodea atripinnis</name>
    <dbReference type="NCBI Taxonomy" id="208336"/>
    <lineage>
        <taxon>Eukaryota</taxon>
        <taxon>Metazoa</taxon>
        <taxon>Chordata</taxon>
        <taxon>Craniata</taxon>
        <taxon>Vertebrata</taxon>
        <taxon>Euteleostomi</taxon>
        <taxon>Actinopterygii</taxon>
        <taxon>Neopterygii</taxon>
        <taxon>Teleostei</taxon>
        <taxon>Neoteleostei</taxon>
        <taxon>Acanthomorphata</taxon>
        <taxon>Ovalentaria</taxon>
        <taxon>Atherinomorphae</taxon>
        <taxon>Cyprinodontiformes</taxon>
        <taxon>Goodeidae</taxon>
        <taxon>Goodea</taxon>
    </lineage>
</organism>
<keyword evidence="1" id="KW-1133">Transmembrane helix</keyword>
<keyword evidence="3" id="KW-1185">Reference proteome</keyword>
<accession>A0ABV0NBE1</accession>
<proteinExistence type="predicted"/>